<name>A0A918S853_9HYPH</name>
<keyword evidence="9" id="KW-0282">Flagellum</keyword>
<keyword evidence="9" id="KW-0969">Cilium</keyword>
<gene>
    <name evidence="9" type="primary">flgD</name>
    <name evidence="9" type="ORF">GCM10007989_25300</name>
</gene>
<dbReference type="Pfam" id="PF13861">
    <property type="entry name" value="FLgD_tudor"/>
    <property type="match status" value="1"/>
</dbReference>
<dbReference type="InterPro" id="IPR025965">
    <property type="entry name" value="FlgD/Vpr_Ig-like"/>
</dbReference>
<evidence type="ECO:0000259" key="7">
    <source>
        <dbReference type="Pfam" id="PF13860"/>
    </source>
</evidence>
<feature type="domain" description="FlgD Tudor-like" evidence="8">
    <location>
        <begin position="84"/>
        <end position="213"/>
    </location>
</feature>
<dbReference type="Pfam" id="PF03963">
    <property type="entry name" value="FlgD"/>
    <property type="match status" value="1"/>
</dbReference>
<comment type="function">
    <text evidence="4 5">Required for flagellar hook formation. May act as a scaffolding protein.</text>
</comment>
<comment type="similarity">
    <text evidence="1 5">Belongs to the FlgD family.</text>
</comment>
<dbReference type="Gene3D" id="2.60.40.4070">
    <property type="match status" value="1"/>
</dbReference>
<dbReference type="Proteomes" id="UP000646579">
    <property type="component" value="Unassembled WGS sequence"/>
</dbReference>
<keyword evidence="10" id="KW-1185">Reference proteome</keyword>
<evidence type="ECO:0000256" key="1">
    <source>
        <dbReference type="ARBA" id="ARBA00010577"/>
    </source>
</evidence>
<dbReference type="InterPro" id="IPR025963">
    <property type="entry name" value="FLgD_Tudor"/>
</dbReference>
<comment type="caution">
    <text evidence="9">The sequence shown here is derived from an EMBL/GenBank/DDBJ whole genome shotgun (WGS) entry which is preliminary data.</text>
</comment>
<keyword evidence="3 5" id="KW-1005">Bacterial flagellum biogenesis</keyword>
<sequence>MAVDGITGTSSGSSLDQNRRTIADNFDTFLQILTTQLKNQNPLDPMDTNQFTQQLVQFTSVEQQLKTNEFLEALMMANEASVNTDAVSYIGKEVTTAGDRADLAEGQAVWGYSAEADAHDAVVTIKDGNGSVVYSERGQLAAGEGQFVWDGVGSDGNPKPAGTYTITIEAKDLSGRSVPVTTASNGIVSAVDFSGGEPVLTIGNAQVKLSDVTNVRIPETKAPPPAPSADPDAADPA</sequence>
<evidence type="ECO:0000256" key="2">
    <source>
        <dbReference type="ARBA" id="ARBA00016013"/>
    </source>
</evidence>
<organism evidence="9 10">
    <name type="scientific">Devosia pacifica</name>
    <dbReference type="NCBI Taxonomy" id="1335967"/>
    <lineage>
        <taxon>Bacteria</taxon>
        <taxon>Pseudomonadati</taxon>
        <taxon>Pseudomonadota</taxon>
        <taxon>Alphaproteobacteria</taxon>
        <taxon>Hyphomicrobiales</taxon>
        <taxon>Devosiaceae</taxon>
        <taxon>Devosia</taxon>
    </lineage>
</organism>
<evidence type="ECO:0000256" key="3">
    <source>
        <dbReference type="ARBA" id="ARBA00022795"/>
    </source>
</evidence>
<dbReference type="RefSeq" id="WP_189426025.1">
    <property type="nucleotide sequence ID" value="NZ_BMZE01000002.1"/>
</dbReference>
<evidence type="ECO:0000259" key="8">
    <source>
        <dbReference type="Pfam" id="PF13861"/>
    </source>
</evidence>
<evidence type="ECO:0000313" key="9">
    <source>
        <dbReference type="EMBL" id="GHA28206.1"/>
    </source>
</evidence>
<evidence type="ECO:0000256" key="5">
    <source>
        <dbReference type="RuleBase" id="RU362076"/>
    </source>
</evidence>
<feature type="region of interest" description="Disordered" evidence="6">
    <location>
        <begin position="215"/>
        <end position="237"/>
    </location>
</feature>
<dbReference type="Pfam" id="PF13860">
    <property type="entry name" value="FlgD_ig"/>
    <property type="match status" value="1"/>
</dbReference>
<feature type="domain" description="FlgD/Vpr Ig-like" evidence="7">
    <location>
        <begin position="107"/>
        <end position="171"/>
    </location>
</feature>
<proteinExistence type="inferred from homology"/>
<accession>A0A918S853</accession>
<dbReference type="EMBL" id="BMZE01000002">
    <property type="protein sequence ID" value="GHA28206.1"/>
    <property type="molecule type" value="Genomic_DNA"/>
</dbReference>
<dbReference type="AlphaFoldDB" id="A0A918S853"/>
<reference evidence="9" key="2">
    <citation type="submission" date="2020-09" db="EMBL/GenBank/DDBJ databases">
        <authorList>
            <person name="Sun Q."/>
            <person name="Kim S."/>
        </authorList>
    </citation>
    <scope>NUCLEOTIDE SEQUENCE</scope>
    <source>
        <strain evidence="9">KCTC 32437</strain>
    </source>
</reference>
<evidence type="ECO:0000256" key="6">
    <source>
        <dbReference type="SAM" id="MobiDB-lite"/>
    </source>
</evidence>
<protein>
    <recommendedName>
        <fullName evidence="2 5">Basal-body rod modification protein FlgD</fullName>
    </recommendedName>
</protein>
<evidence type="ECO:0000256" key="4">
    <source>
        <dbReference type="ARBA" id="ARBA00024746"/>
    </source>
</evidence>
<keyword evidence="9" id="KW-0966">Cell projection</keyword>
<dbReference type="GO" id="GO:0044781">
    <property type="term" value="P:bacterial-type flagellum organization"/>
    <property type="evidence" value="ECO:0007669"/>
    <property type="project" value="UniProtKB-UniRule"/>
</dbReference>
<reference evidence="9" key="1">
    <citation type="journal article" date="2014" name="Int. J. Syst. Evol. Microbiol.">
        <title>Complete genome sequence of Corynebacterium casei LMG S-19264T (=DSM 44701T), isolated from a smear-ripened cheese.</title>
        <authorList>
            <consortium name="US DOE Joint Genome Institute (JGI-PGF)"/>
            <person name="Walter F."/>
            <person name="Albersmeier A."/>
            <person name="Kalinowski J."/>
            <person name="Ruckert C."/>
        </authorList>
    </citation>
    <scope>NUCLEOTIDE SEQUENCE</scope>
    <source>
        <strain evidence="9">KCTC 32437</strain>
    </source>
</reference>
<evidence type="ECO:0000313" key="10">
    <source>
        <dbReference type="Proteomes" id="UP000646579"/>
    </source>
</evidence>
<dbReference type="InterPro" id="IPR005648">
    <property type="entry name" value="FlgD"/>
</dbReference>
<dbReference type="Gene3D" id="2.30.30.910">
    <property type="match status" value="1"/>
</dbReference>